<evidence type="ECO:0000313" key="2">
    <source>
        <dbReference type="EMBL" id="KAL0563496.1"/>
    </source>
</evidence>
<reference evidence="2 3" key="1">
    <citation type="submission" date="2024-02" db="EMBL/GenBank/DDBJ databases">
        <title>A draft genome for the cacao thread blight pathogen Marasmius crinis-equi.</title>
        <authorList>
            <person name="Cohen S.P."/>
            <person name="Baruah I.K."/>
            <person name="Amoako-Attah I."/>
            <person name="Bukari Y."/>
            <person name="Meinhardt L.W."/>
            <person name="Bailey B.A."/>
        </authorList>
    </citation>
    <scope>NUCLEOTIDE SEQUENCE [LARGE SCALE GENOMIC DNA]</scope>
    <source>
        <strain evidence="2 3">GH-76</strain>
    </source>
</reference>
<keyword evidence="3" id="KW-1185">Reference proteome</keyword>
<evidence type="ECO:0000256" key="1">
    <source>
        <dbReference type="SAM" id="MobiDB-lite"/>
    </source>
</evidence>
<feature type="region of interest" description="Disordered" evidence="1">
    <location>
        <begin position="347"/>
        <end position="378"/>
    </location>
</feature>
<sequence>EINPEDIIYRKQISSEDLELHTERGPSTTMDNCSAPRLRKVKIQKRVHTAEIVQSKFVGRPFTVYTYEPENEEDEETMKMLSNAAHNWTIDVRTGSWHYDLPSIAVRGSIKEDISHNPISYQRIPLPPHTRPELESQQIMSLFEKHFKDFLHPIALTGETRHFDDPTDFAPHGLMTFGTVSSLFNPQARFTDIGGITVFIDDVRFSLIGTFHHDPSTHSPPAYLFVPPIQVEILHGMPCIKYPLPDSFFYWSLDRKGTTRIDEADWEKCGIPELKVETWIGSWWDGWDYGCIEEYLLLKGYPLDGQQYARDRNYQAALIAGEWISNYYSTVSDNEFQAILMRSNLSDPSSQKQEARMKRRAIGKQRSKSPPLELDPESIHPNTHMQYNLVCSICSNSQLVRALTHYPIGLEFAAPPTQYRSQIPDQGKNDRDGNYSDTNSKLSDSDANLLKNCGTSSPEVDDLCVRFANLALG</sequence>
<feature type="compositionally biased region" description="Polar residues" evidence="1">
    <location>
        <begin position="435"/>
        <end position="444"/>
    </location>
</feature>
<organism evidence="2 3">
    <name type="scientific">Marasmius crinis-equi</name>
    <dbReference type="NCBI Taxonomy" id="585013"/>
    <lineage>
        <taxon>Eukaryota</taxon>
        <taxon>Fungi</taxon>
        <taxon>Dikarya</taxon>
        <taxon>Basidiomycota</taxon>
        <taxon>Agaricomycotina</taxon>
        <taxon>Agaricomycetes</taxon>
        <taxon>Agaricomycetidae</taxon>
        <taxon>Agaricales</taxon>
        <taxon>Marasmiineae</taxon>
        <taxon>Marasmiaceae</taxon>
        <taxon>Marasmius</taxon>
    </lineage>
</organism>
<gene>
    <name evidence="2" type="ORF">V5O48_018572</name>
</gene>
<accession>A0ABR3EKT2</accession>
<protein>
    <submittedName>
        <fullName evidence="2">Uncharacterized protein</fullName>
    </submittedName>
</protein>
<dbReference type="Proteomes" id="UP001465976">
    <property type="component" value="Unassembled WGS sequence"/>
</dbReference>
<feature type="non-terminal residue" evidence="2">
    <location>
        <position position="1"/>
    </location>
</feature>
<comment type="caution">
    <text evidence="2">The sequence shown here is derived from an EMBL/GenBank/DDBJ whole genome shotgun (WGS) entry which is preliminary data.</text>
</comment>
<proteinExistence type="predicted"/>
<feature type="region of interest" description="Disordered" evidence="1">
    <location>
        <begin position="417"/>
        <end position="444"/>
    </location>
</feature>
<evidence type="ECO:0000313" key="3">
    <source>
        <dbReference type="Proteomes" id="UP001465976"/>
    </source>
</evidence>
<dbReference type="EMBL" id="JBAHYK010003444">
    <property type="protein sequence ID" value="KAL0563496.1"/>
    <property type="molecule type" value="Genomic_DNA"/>
</dbReference>
<name>A0ABR3EKT2_9AGAR</name>
<feature type="compositionally biased region" description="Basic residues" evidence="1">
    <location>
        <begin position="357"/>
        <end position="367"/>
    </location>
</feature>